<evidence type="ECO:0000313" key="1">
    <source>
        <dbReference type="EMBL" id="KAF2574890.1"/>
    </source>
</evidence>
<proteinExistence type="predicted"/>
<dbReference type="EMBL" id="QGKY02001015">
    <property type="protein sequence ID" value="KAF2574890.1"/>
    <property type="molecule type" value="Genomic_DNA"/>
</dbReference>
<sequence length="249" mass="28655">MSCSTRSNKEKSLLFSDLALLERTIRKGKRSTSIDNNINLSTETSQQTSTDTPNLLTNSCELPPIDTSIRTSINVRSRYMDATLILDRRSTERINRRSTVTFWHRSTSTSLITSATTQNRCSTIECTQKPISTFKDINKQYSEQSEDAPEPMQVDQAIAGRTLRKRKEKVPKHLKRGANDKEMDSFTKRILRIPMDKPFEEAYFTHVFFAVHTAIPSKRKMSAMETDEYDEDYKEEATIEYRGLAMEES</sequence>
<organism evidence="1">
    <name type="scientific">Brassica cretica</name>
    <name type="common">Mustard</name>
    <dbReference type="NCBI Taxonomy" id="69181"/>
    <lineage>
        <taxon>Eukaryota</taxon>
        <taxon>Viridiplantae</taxon>
        <taxon>Streptophyta</taxon>
        <taxon>Embryophyta</taxon>
        <taxon>Tracheophyta</taxon>
        <taxon>Spermatophyta</taxon>
        <taxon>Magnoliopsida</taxon>
        <taxon>eudicotyledons</taxon>
        <taxon>Gunneridae</taxon>
        <taxon>Pentapetalae</taxon>
        <taxon>rosids</taxon>
        <taxon>malvids</taxon>
        <taxon>Brassicales</taxon>
        <taxon>Brassicaceae</taxon>
        <taxon>Brassiceae</taxon>
        <taxon>Brassica</taxon>
    </lineage>
</organism>
<comment type="caution">
    <text evidence="1">The sequence shown here is derived from an EMBL/GenBank/DDBJ whole genome shotgun (WGS) entry which is preliminary data.</text>
</comment>
<gene>
    <name evidence="1" type="ORF">F2Q70_00003032</name>
</gene>
<name>A0A8S9IXU6_BRACR</name>
<protein>
    <submittedName>
        <fullName evidence="1">Uncharacterized protein</fullName>
    </submittedName>
</protein>
<dbReference type="AlphaFoldDB" id="A0A8S9IXU6"/>
<accession>A0A8S9IXU6</accession>
<reference evidence="1" key="1">
    <citation type="submission" date="2019-12" db="EMBL/GenBank/DDBJ databases">
        <title>Genome sequencing and annotation of Brassica cretica.</title>
        <authorList>
            <person name="Studholme D.J."/>
            <person name="Sarris P.F."/>
        </authorList>
    </citation>
    <scope>NUCLEOTIDE SEQUENCE</scope>
    <source>
        <strain evidence="1">PFS-102/07</strain>
        <tissue evidence="1">Leaf</tissue>
    </source>
</reference>